<dbReference type="Proteomes" id="UP000766486">
    <property type="component" value="Unassembled WGS sequence"/>
</dbReference>
<comment type="caution">
    <text evidence="3">The sequence shown here is derived from an EMBL/GenBank/DDBJ whole genome shotgun (WGS) entry which is preliminary data.</text>
</comment>
<feature type="compositionally biased region" description="Low complexity" evidence="1">
    <location>
        <begin position="650"/>
        <end position="668"/>
    </location>
</feature>
<dbReference type="EMBL" id="CABFNS010000934">
    <property type="protein sequence ID" value="VUC36889.1"/>
    <property type="molecule type" value="Genomic_DNA"/>
</dbReference>
<dbReference type="Pfam" id="PF06985">
    <property type="entry name" value="HET"/>
    <property type="match status" value="1"/>
</dbReference>
<dbReference type="PANTHER" id="PTHR33112">
    <property type="entry name" value="DOMAIN PROTEIN, PUTATIVE-RELATED"/>
    <property type="match status" value="1"/>
</dbReference>
<feature type="domain" description="Heterokaryon incompatibility" evidence="2">
    <location>
        <begin position="253"/>
        <end position="386"/>
    </location>
</feature>
<proteinExistence type="predicted"/>
<organism evidence="3 4">
    <name type="scientific">Bionectria ochroleuca</name>
    <name type="common">Gliocladium roseum</name>
    <dbReference type="NCBI Taxonomy" id="29856"/>
    <lineage>
        <taxon>Eukaryota</taxon>
        <taxon>Fungi</taxon>
        <taxon>Dikarya</taxon>
        <taxon>Ascomycota</taxon>
        <taxon>Pezizomycotina</taxon>
        <taxon>Sordariomycetes</taxon>
        <taxon>Hypocreomycetidae</taxon>
        <taxon>Hypocreales</taxon>
        <taxon>Bionectriaceae</taxon>
        <taxon>Clonostachys</taxon>
    </lineage>
</organism>
<dbReference type="InterPro" id="IPR010730">
    <property type="entry name" value="HET"/>
</dbReference>
<evidence type="ECO:0000256" key="1">
    <source>
        <dbReference type="SAM" id="MobiDB-lite"/>
    </source>
</evidence>
<protein>
    <recommendedName>
        <fullName evidence="2">Heterokaryon incompatibility domain-containing protein</fullName>
    </recommendedName>
</protein>
<keyword evidence="4" id="KW-1185">Reference proteome</keyword>
<feature type="region of interest" description="Disordered" evidence="1">
    <location>
        <begin position="650"/>
        <end position="669"/>
    </location>
</feature>
<evidence type="ECO:0000313" key="3">
    <source>
        <dbReference type="EMBL" id="VUC36889.1"/>
    </source>
</evidence>
<name>A0ABY6V3R2_BIOOC</name>
<dbReference type="PANTHER" id="PTHR33112:SF1">
    <property type="entry name" value="HETEROKARYON INCOMPATIBILITY DOMAIN-CONTAINING PROTEIN"/>
    <property type="match status" value="1"/>
</dbReference>
<gene>
    <name evidence="3" type="ORF">CLO192961_LOCUS455579</name>
</gene>
<reference evidence="3 4" key="1">
    <citation type="submission" date="2019-06" db="EMBL/GenBank/DDBJ databases">
        <authorList>
            <person name="Broberg M."/>
        </authorList>
    </citation>
    <scope>NUCLEOTIDE SEQUENCE [LARGE SCALE GENOMIC DNA]</scope>
</reference>
<evidence type="ECO:0000313" key="4">
    <source>
        <dbReference type="Proteomes" id="UP000766486"/>
    </source>
</evidence>
<sequence>MKKFTQILTRRITRSTTPDNSEAAAPFESNCFHQLTSTRLAKGDSFKRPAPRSGSSRILADDAHFNDICWTCKGIDFPKVLDWQPGDRRPWISLAHTLSPEFPDCPYCTFFRQLIGLDPGADGSSKFTPYLRIRQAFERLGVKEKHELGGAVIFEVTTKNKSLLEGYIIRMADDEVDLAAYESCPRRPELRGRTVTALVDAALPKTWIDFCKDNHTAGDCVRSEPPVQGLRLIDCETNKVVCVDDLDSASLEYVTLSTSLGNGGRESLEENVLENDVPLLFRDAIQITTSLGFRYLWISQICLSKLEETERQKHLDLTGEIFAQSALTIVVAADIGLKDGIPGISTPREPQLSLKTQDTVFTTSLLRPDLEVSGSRWAADGWSFQEGLLSRRRLVFTPSQIYFQCRTLHCHETLSLPLQYAPGLNLGRIFPDGGAGTKPEVLSKQIQTYLTKDFEFPEDRVKAFQGVLRHYSKIPRGMNNFLGLPLFNVDDFALEPVANRTSQLAVALGWTPERVSPSPYLDPLILSHEGHYPSWTWLSWYPRPGHSQSNQTFRFNLVEESKARPLDGVSAPSKMKISVGFEGGKVLSWEDDETALSTEVEPIKFLRLSTFCVDIKLTKDEENLIIIGLGVNAQAKDAIKGWLRSSHSSLTSLASPDSSTTSDADSLPNGEHKLTGILLSGRGWRGPTKKTATLLICGPKRIGGDEERLVRLGLLHITYADFISTDDKTAKLENVVLNDAGAKGDIDLRTREVDLY</sequence>
<accession>A0ABY6V3R2</accession>
<evidence type="ECO:0000259" key="2">
    <source>
        <dbReference type="Pfam" id="PF06985"/>
    </source>
</evidence>